<feature type="region of interest" description="Disordered" evidence="1">
    <location>
        <begin position="1"/>
        <end position="28"/>
    </location>
</feature>
<gene>
    <name evidence="2" type="ORF">GCM10010211_73780</name>
</gene>
<reference evidence="3" key="1">
    <citation type="journal article" date="2019" name="Int. J. Syst. Evol. Microbiol.">
        <title>The Global Catalogue of Microorganisms (GCM) 10K type strain sequencing project: providing services to taxonomists for standard genome sequencing and annotation.</title>
        <authorList>
            <consortium name="The Broad Institute Genomics Platform"/>
            <consortium name="The Broad Institute Genome Sequencing Center for Infectious Disease"/>
            <person name="Wu L."/>
            <person name="Ma J."/>
        </authorList>
    </citation>
    <scope>NUCLEOTIDE SEQUENCE [LARGE SCALE GENOMIC DNA]</scope>
    <source>
        <strain evidence="3">JCM 3399</strain>
    </source>
</reference>
<dbReference type="EMBL" id="BMRP01000050">
    <property type="protein sequence ID" value="GGU95904.1"/>
    <property type="molecule type" value="Genomic_DNA"/>
</dbReference>
<accession>A0ABQ2VL91</accession>
<name>A0ABQ2VL91_9ACTN</name>
<evidence type="ECO:0000313" key="3">
    <source>
        <dbReference type="Proteomes" id="UP000654471"/>
    </source>
</evidence>
<dbReference type="Proteomes" id="UP000654471">
    <property type="component" value="Unassembled WGS sequence"/>
</dbReference>
<evidence type="ECO:0000256" key="1">
    <source>
        <dbReference type="SAM" id="MobiDB-lite"/>
    </source>
</evidence>
<sequence>MWPAGRSADCGPREPALRTSPWSDPGCCGRRADLSFDGLLDGLSEGEGQASVDRATDAVIEACAVQPWNGNRPLTPCLLRERRRSHLALARNAGQHLAQ</sequence>
<proteinExistence type="predicted"/>
<keyword evidence="3" id="KW-1185">Reference proteome</keyword>
<organism evidence="2 3">
    <name type="scientific">Streptomyces albospinus</name>
    <dbReference type="NCBI Taxonomy" id="285515"/>
    <lineage>
        <taxon>Bacteria</taxon>
        <taxon>Bacillati</taxon>
        <taxon>Actinomycetota</taxon>
        <taxon>Actinomycetes</taxon>
        <taxon>Kitasatosporales</taxon>
        <taxon>Streptomycetaceae</taxon>
        <taxon>Streptomyces</taxon>
    </lineage>
</organism>
<evidence type="ECO:0000313" key="2">
    <source>
        <dbReference type="EMBL" id="GGU95904.1"/>
    </source>
</evidence>
<protein>
    <submittedName>
        <fullName evidence="2">Uncharacterized protein</fullName>
    </submittedName>
</protein>
<comment type="caution">
    <text evidence="2">The sequence shown here is derived from an EMBL/GenBank/DDBJ whole genome shotgun (WGS) entry which is preliminary data.</text>
</comment>